<dbReference type="EMBL" id="QOKW01000017">
    <property type="protein sequence ID" value="KAA0678352.1"/>
    <property type="molecule type" value="Genomic_DNA"/>
</dbReference>
<gene>
    <name evidence="2" type="ORF">DS843_19720</name>
    <name evidence="1" type="ORF">DS843_29020</name>
</gene>
<keyword evidence="3" id="KW-1185">Reference proteome</keyword>
<evidence type="ECO:0000313" key="2">
    <source>
        <dbReference type="EMBL" id="KAA0678352.1"/>
    </source>
</evidence>
<dbReference type="EMBL" id="QOKW01000044">
    <property type="protein sequence ID" value="KAA0676037.1"/>
    <property type="molecule type" value="Genomic_DNA"/>
</dbReference>
<protein>
    <submittedName>
        <fullName evidence="1">IS5/IS1182 family transposase</fullName>
    </submittedName>
</protein>
<name>A0A9W7KNC8_9PROT</name>
<sequence>MWTAEKRDRHDRSGLRYPSDLSDEEWWIIAPLIPPGRR</sequence>
<accession>A0A9W7KNC8</accession>
<dbReference type="AlphaFoldDB" id="A0A9W7KNC8"/>
<reference evidence="1 3" key="1">
    <citation type="submission" date="2018-07" db="EMBL/GenBank/DDBJ databases">
        <title>Genome sequence of Azospirillum sp. ATCC 49961.</title>
        <authorList>
            <person name="Sant'Anna F.H."/>
            <person name="Baldani J.I."/>
            <person name="Zilli J.E."/>
            <person name="Reis V.M."/>
            <person name="Hartmann A."/>
            <person name="Cruz L."/>
            <person name="de Souza E.M."/>
            <person name="de Oliveira Pedrosa F."/>
            <person name="Passaglia L.M.P."/>
        </authorList>
    </citation>
    <scope>NUCLEOTIDE SEQUENCE [LARGE SCALE GENOMIC DNA]</scope>
    <source>
        <strain evidence="1 3">ATCC 49961</strain>
    </source>
</reference>
<evidence type="ECO:0000313" key="1">
    <source>
        <dbReference type="EMBL" id="KAA0676037.1"/>
    </source>
</evidence>
<organism evidence="1 3">
    <name type="scientific">Roseomonas genomospecies 6</name>
    <dbReference type="NCBI Taxonomy" id="214106"/>
    <lineage>
        <taxon>Bacteria</taxon>
        <taxon>Pseudomonadati</taxon>
        <taxon>Pseudomonadota</taxon>
        <taxon>Alphaproteobacteria</taxon>
        <taxon>Acetobacterales</taxon>
        <taxon>Roseomonadaceae</taxon>
        <taxon>Roseomonas</taxon>
    </lineage>
</organism>
<feature type="non-terminal residue" evidence="1">
    <location>
        <position position="38"/>
    </location>
</feature>
<proteinExistence type="predicted"/>
<comment type="caution">
    <text evidence="1">The sequence shown here is derived from an EMBL/GenBank/DDBJ whole genome shotgun (WGS) entry which is preliminary data.</text>
</comment>
<evidence type="ECO:0000313" key="3">
    <source>
        <dbReference type="Proteomes" id="UP000480854"/>
    </source>
</evidence>
<dbReference type="Proteomes" id="UP000480854">
    <property type="component" value="Unassembled WGS sequence"/>
</dbReference>